<dbReference type="Pfam" id="PF01098">
    <property type="entry name" value="FTSW_RODA_SPOVE"/>
    <property type="match status" value="1"/>
</dbReference>
<dbReference type="PANTHER" id="PTHR30474">
    <property type="entry name" value="CELL CYCLE PROTEIN"/>
    <property type="match status" value="1"/>
</dbReference>
<evidence type="ECO:0000256" key="18">
    <source>
        <dbReference type="ARBA" id="ARBA00041418"/>
    </source>
</evidence>
<sequence>MCEGLGVTPSETAAPDPGGDLVAEPAEGSPSPVADEGEERRAMDPWLFFAAMSLACLGLVMVYSASVYTARVRYHDWEYFLGRQSVLFALGTGVMVLTSRLDYRIFRRFAPHLMGIGLMGLLLVLAVGDEVNGARRWIRAPGINIQPSELAKVFLAMFLSAMLARQGERVRRFKAGFLPPLLVASLTMVLVLLEKDLGTTILLGAVTLTALFVAGTRITYVVAAMMLAAPLAWSQIVGVGFRKGRLLDFLSGEQSYQIQQSLIAVGSGGTWGLGLGAGRQKLGFLPENHTDFILASIAEELGLVGVWTVIGLFCLLVWRGLVAARGAPDRFGTYLAVALSALFGFQALINISVVLDVIPAKGITLPFLSYGGSSLLVSMGATGVLLSISRRPRPWRISDQRNRAPAPERPARTDRRQRSAEPPRKSWWPWKRTPAAPAGPRRNARIARG</sequence>
<feature type="transmembrane region" description="Helical" evidence="22">
    <location>
        <begin position="367"/>
        <end position="388"/>
    </location>
</feature>
<dbReference type="GO" id="GO:0032153">
    <property type="term" value="C:cell division site"/>
    <property type="evidence" value="ECO:0007669"/>
    <property type="project" value="TreeGrafter"/>
</dbReference>
<evidence type="ECO:0000256" key="22">
    <source>
        <dbReference type="SAM" id="Phobius"/>
    </source>
</evidence>
<keyword evidence="5" id="KW-0328">Glycosyltransferase</keyword>
<feature type="region of interest" description="Disordered" evidence="21">
    <location>
        <begin position="1"/>
        <end position="37"/>
    </location>
</feature>
<reference evidence="24" key="1">
    <citation type="submission" date="2016-10" db="EMBL/GenBank/DDBJ databases">
        <authorList>
            <person name="Varghese N."/>
            <person name="Submissions S."/>
        </authorList>
    </citation>
    <scope>NUCLEOTIDE SEQUENCE [LARGE SCALE GENOMIC DNA]</scope>
    <source>
        <strain evidence="24">ATCC 25963</strain>
    </source>
</reference>
<evidence type="ECO:0000256" key="15">
    <source>
        <dbReference type="ARBA" id="ARBA00033270"/>
    </source>
</evidence>
<dbReference type="STRING" id="54.SAMN02745121_03788"/>
<dbReference type="EMBL" id="FOMX01000011">
    <property type="protein sequence ID" value="SFE30184.1"/>
    <property type="molecule type" value="Genomic_DNA"/>
</dbReference>
<comment type="pathway">
    <text evidence="2">Cell wall biogenesis; peptidoglycan biosynthesis.</text>
</comment>
<comment type="similarity">
    <text evidence="16">Belongs to the SEDS family. FtsW subfamily.</text>
</comment>
<keyword evidence="7 22" id="KW-0812">Transmembrane</keyword>
<dbReference type="GO" id="GO:0005886">
    <property type="term" value="C:plasma membrane"/>
    <property type="evidence" value="ECO:0007669"/>
    <property type="project" value="UniProtKB-SubCell"/>
</dbReference>
<keyword evidence="24" id="KW-1185">Reference proteome</keyword>
<keyword evidence="8" id="KW-0133">Cell shape</keyword>
<feature type="region of interest" description="Disordered" evidence="21">
    <location>
        <begin position="397"/>
        <end position="449"/>
    </location>
</feature>
<name>A0A1I1ZEE8_9BACT</name>
<dbReference type="Proteomes" id="UP000199400">
    <property type="component" value="Unassembled WGS sequence"/>
</dbReference>
<feature type="transmembrane region" description="Helical" evidence="22">
    <location>
        <begin position="80"/>
        <end position="97"/>
    </location>
</feature>
<feature type="compositionally biased region" description="Low complexity" evidence="21">
    <location>
        <begin position="432"/>
        <end position="441"/>
    </location>
</feature>
<evidence type="ECO:0000256" key="6">
    <source>
        <dbReference type="ARBA" id="ARBA00022679"/>
    </source>
</evidence>
<evidence type="ECO:0000256" key="5">
    <source>
        <dbReference type="ARBA" id="ARBA00022676"/>
    </source>
</evidence>
<evidence type="ECO:0000256" key="21">
    <source>
        <dbReference type="SAM" id="MobiDB-lite"/>
    </source>
</evidence>
<evidence type="ECO:0000256" key="17">
    <source>
        <dbReference type="ARBA" id="ARBA00041185"/>
    </source>
</evidence>
<dbReference type="GO" id="GO:0008955">
    <property type="term" value="F:peptidoglycan glycosyltransferase activity"/>
    <property type="evidence" value="ECO:0007669"/>
    <property type="project" value="UniProtKB-EC"/>
</dbReference>
<evidence type="ECO:0000256" key="14">
    <source>
        <dbReference type="ARBA" id="ARBA00032370"/>
    </source>
</evidence>
<keyword evidence="11 22" id="KW-0472">Membrane</keyword>
<protein>
    <recommendedName>
        <fullName evidence="17">Probable peptidoglycan glycosyltransferase FtsW</fullName>
        <ecNumber evidence="19">2.4.99.28</ecNumber>
    </recommendedName>
    <alternativeName>
        <fullName evidence="18">Cell division protein FtsW</fullName>
    </alternativeName>
    <alternativeName>
        <fullName evidence="15">Cell wall polymerase</fullName>
    </alternativeName>
    <alternativeName>
        <fullName evidence="14">Peptidoglycan polymerase</fullName>
    </alternativeName>
</protein>
<evidence type="ECO:0000256" key="1">
    <source>
        <dbReference type="ARBA" id="ARBA00004651"/>
    </source>
</evidence>
<feature type="transmembrane region" description="Helical" evidence="22">
    <location>
        <begin position="176"/>
        <end position="193"/>
    </location>
</feature>
<feature type="transmembrane region" description="Helical" evidence="22">
    <location>
        <begin position="334"/>
        <end position="355"/>
    </location>
</feature>
<dbReference type="AlphaFoldDB" id="A0A1I1ZEE8"/>
<keyword evidence="4 23" id="KW-0132">Cell division</keyword>
<dbReference type="InterPro" id="IPR013437">
    <property type="entry name" value="FtsW"/>
</dbReference>
<evidence type="ECO:0000256" key="16">
    <source>
        <dbReference type="ARBA" id="ARBA00038053"/>
    </source>
</evidence>
<evidence type="ECO:0000256" key="7">
    <source>
        <dbReference type="ARBA" id="ARBA00022692"/>
    </source>
</evidence>
<accession>A0A1I1ZEE8</accession>
<keyword evidence="3" id="KW-1003">Cell membrane</keyword>
<evidence type="ECO:0000256" key="10">
    <source>
        <dbReference type="ARBA" id="ARBA00022989"/>
    </source>
</evidence>
<evidence type="ECO:0000256" key="20">
    <source>
        <dbReference type="ARBA" id="ARBA00049902"/>
    </source>
</evidence>
<dbReference type="GO" id="GO:0051301">
    <property type="term" value="P:cell division"/>
    <property type="evidence" value="ECO:0007669"/>
    <property type="project" value="UniProtKB-KW"/>
</dbReference>
<keyword evidence="12" id="KW-0131">Cell cycle</keyword>
<evidence type="ECO:0000256" key="3">
    <source>
        <dbReference type="ARBA" id="ARBA00022475"/>
    </source>
</evidence>
<organism evidence="23 24">
    <name type="scientific">Nannocystis exedens</name>
    <dbReference type="NCBI Taxonomy" id="54"/>
    <lineage>
        <taxon>Bacteria</taxon>
        <taxon>Pseudomonadati</taxon>
        <taxon>Myxococcota</taxon>
        <taxon>Polyangia</taxon>
        <taxon>Nannocystales</taxon>
        <taxon>Nannocystaceae</taxon>
        <taxon>Nannocystis</taxon>
    </lineage>
</organism>
<keyword evidence="13" id="KW-0961">Cell wall biogenesis/degradation</keyword>
<dbReference type="NCBIfam" id="TIGR02614">
    <property type="entry name" value="ftsW"/>
    <property type="match status" value="1"/>
</dbReference>
<evidence type="ECO:0000313" key="24">
    <source>
        <dbReference type="Proteomes" id="UP000199400"/>
    </source>
</evidence>
<dbReference type="EC" id="2.4.99.28" evidence="19"/>
<dbReference type="PANTHER" id="PTHR30474:SF2">
    <property type="entry name" value="PEPTIDOGLYCAN GLYCOSYLTRANSFERASE FTSW-RELATED"/>
    <property type="match status" value="1"/>
</dbReference>
<dbReference type="GO" id="GO:0015648">
    <property type="term" value="F:lipid-linked peptidoglycan transporter activity"/>
    <property type="evidence" value="ECO:0007669"/>
    <property type="project" value="TreeGrafter"/>
</dbReference>
<dbReference type="GO" id="GO:0071555">
    <property type="term" value="P:cell wall organization"/>
    <property type="evidence" value="ECO:0007669"/>
    <property type="project" value="UniProtKB-KW"/>
</dbReference>
<evidence type="ECO:0000256" key="2">
    <source>
        <dbReference type="ARBA" id="ARBA00004752"/>
    </source>
</evidence>
<feature type="transmembrane region" description="Helical" evidence="22">
    <location>
        <begin position="301"/>
        <end position="322"/>
    </location>
</feature>
<comment type="catalytic activity">
    <reaction evidence="20">
        <text>[GlcNAc-(1-&gt;4)-Mur2Ac(oyl-L-Ala-gamma-D-Glu-L-Lys-D-Ala-D-Ala)](n)-di-trans,octa-cis-undecaprenyl diphosphate + beta-D-GlcNAc-(1-&gt;4)-Mur2Ac(oyl-L-Ala-gamma-D-Glu-L-Lys-D-Ala-D-Ala)-di-trans,octa-cis-undecaprenyl diphosphate = [GlcNAc-(1-&gt;4)-Mur2Ac(oyl-L-Ala-gamma-D-Glu-L-Lys-D-Ala-D-Ala)](n+1)-di-trans,octa-cis-undecaprenyl diphosphate + di-trans,octa-cis-undecaprenyl diphosphate + H(+)</text>
        <dbReference type="Rhea" id="RHEA:23708"/>
        <dbReference type="Rhea" id="RHEA-COMP:9602"/>
        <dbReference type="Rhea" id="RHEA-COMP:9603"/>
        <dbReference type="ChEBI" id="CHEBI:15378"/>
        <dbReference type="ChEBI" id="CHEBI:58405"/>
        <dbReference type="ChEBI" id="CHEBI:60033"/>
        <dbReference type="ChEBI" id="CHEBI:78435"/>
        <dbReference type="EC" id="2.4.99.28"/>
    </reaction>
</comment>
<evidence type="ECO:0000256" key="9">
    <source>
        <dbReference type="ARBA" id="ARBA00022984"/>
    </source>
</evidence>
<dbReference type="GO" id="GO:0009252">
    <property type="term" value="P:peptidoglycan biosynthetic process"/>
    <property type="evidence" value="ECO:0007669"/>
    <property type="project" value="UniProtKB-KW"/>
</dbReference>
<evidence type="ECO:0000256" key="8">
    <source>
        <dbReference type="ARBA" id="ARBA00022960"/>
    </source>
</evidence>
<evidence type="ECO:0000313" key="23">
    <source>
        <dbReference type="EMBL" id="SFE30184.1"/>
    </source>
</evidence>
<gene>
    <name evidence="23" type="ORF">SAMN02745121_03788</name>
</gene>
<proteinExistence type="inferred from homology"/>
<evidence type="ECO:0000256" key="11">
    <source>
        <dbReference type="ARBA" id="ARBA00023136"/>
    </source>
</evidence>
<dbReference type="InterPro" id="IPR001182">
    <property type="entry name" value="FtsW/RodA"/>
</dbReference>
<feature type="transmembrane region" description="Helical" evidence="22">
    <location>
        <begin position="46"/>
        <end position="68"/>
    </location>
</feature>
<evidence type="ECO:0000256" key="4">
    <source>
        <dbReference type="ARBA" id="ARBA00022618"/>
    </source>
</evidence>
<feature type="transmembrane region" description="Helical" evidence="22">
    <location>
        <begin position="199"/>
        <end position="215"/>
    </location>
</feature>
<feature type="compositionally biased region" description="Basic and acidic residues" evidence="21">
    <location>
        <begin position="409"/>
        <end position="424"/>
    </location>
</feature>
<evidence type="ECO:0000256" key="19">
    <source>
        <dbReference type="ARBA" id="ARBA00044770"/>
    </source>
</evidence>
<keyword evidence="6" id="KW-0808">Transferase</keyword>
<feature type="transmembrane region" description="Helical" evidence="22">
    <location>
        <begin position="109"/>
        <end position="128"/>
    </location>
</feature>
<dbReference type="GO" id="GO:0008360">
    <property type="term" value="P:regulation of cell shape"/>
    <property type="evidence" value="ECO:0007669"/>
    <property type="project" value="UniProtKB-KW"/>
</dbReference>
<keyword evidence="10 22" id="KW-1133">Transmembrane helix</keyword>
<keyword evidence="9" id="KW-0573">Peptidoglycan synthesis</keyword>
<feature type="transmembrane region" description="Helical" evidence="22">
    <location>
        <begin position="222"/>
        <end position="241"/>
    </location>
</feature>
<evidence type="ECO:0000256" key="13">
    <source>
        <dbReference type="ARBA" id="ARBA00023316"/>
    </source>
</evidence>
<evidence type="ECO:0000256" key="12">
    <source>
        <dbReference type="ARBA" id="ARBA00023306"/>
    </source>
</evidence>
<comment type="subcellular location">
    <subcellularLocation>
        <location evidence="1">Cell membrane</location>
        <topology evidence="1">Multi-pass membrane protein</topology>
    </subcellularLocation>
</comment>